<dbReference type="PROSITE" id="PS51297">
    <property type="entry name" value="K_BOX"/>
    <property type="match status" value="1"/>
</dbReference>
<keyword evidence="3" id="KW-0238">DNA-binding</keyword>
<sequence length="414" mass="45821">MKQLPHNNVIDLSCDLDLPDQADPTAAQRRPMNTFLSSGPHTYLNNLRCGEWGSGTAPGPIADPKSAAYYRDHTKNDKVNDLSNRLHSYGPPEALQYPNQHAIAADTEKMEVENSGKMAASVERSAQDAHASGALQEDVVAAYVGNMPACVAGVTLVPQGGRGTIPIRRIDNPTSRQVTFSKRRNGLLKKAYELSVLCDAEVGVMVFSATGRLSEFASTSMQKVLERYQEHSNGAPSRKVLLQDVEFWKREVLFLRDQLFHLKNYENYILGENQIPLDLAEIQRVETRLENALNKIRIQKVQVLHGEMQQIYKQEARLFEENNILRKKLAEATIINGMRGSMSTMTMSHEDLPGSTNQSYGTKALQGGCPSNTSTTTSNDPNHHSSHPPSHPSASQPLTLHLTSPCSPKLDLRL</sequence>
<dbReference type="PROSITE" id="PS50066">
    <property type="entry name" value="MADS_BOX_2"/>
    <property type="match status" value="1"/>
</dbReference>
<dbReference type="InterPro" id="IPR033896">
    <property type="entry name" value="MEF2-like_N"/>
</dbReference>
<dbReference type="Pfam" id="PF00319">
    <property type="entry name" value="SRF-TF"/>
    <property type="match status" value="1"/>
</dbReference>
<comment type="caution">
    <text evidence="9">The sequence shown here is derived from an EMBL/GenBank/DDBJ whole genome shotgun (WGS) entry which is preliminary data.</text>
</comment>
<keyword evidence="4" id="KW-0804">Transcription</keyword>
<feature type="domain" description="K-box" evidence="8">
    <location>
        <begin position="245"/>
        <end position="335"/>
    </location>
</feature>
<evidence type="ECO:0000256" key="5">
    <source>
        <dbReference type="ARBA" id="ARBA00023242"/>
    </source>
</evidence>
<comment type="subcellular location">
    <subcellularLocation>
        <location evidence="1">Nucleus</location>
    </subcellularLocation>
</comment>
<dbReference type="Pfam" id="PF01486">
    <property type="entry name" value="K-box"/>
    <property type="match status" value="1"/>
</dbReference>
<dbReference type="PRINTS" id="PR00404">
    <property type="entry name" value="MADSDOMAIN"/>
</dbReference>
<dbReference type="SMART" id="SM00432">
    <property type="entry name" value="MADS"/>
    <property type="match status" value="1"/>
</dbReference>
<feature type="domain" description="MADS-box" evidence="7">
    <location>
        <begin position="160"/>
        <end position="220"/>
    </location>
</feature>
<dbReference type="InterPro" id="IPR036879">
    <property type="entry name" value="TF_MADSbox_sf"/>
</dbReference>
<dbReference type="PANTHER" id="PTHR48019">
    <property type="entry name" value="SERUM RESPONSE FACTOR HOMOLOG"/>
    <property type="match status" value="1"/>
</dbReference>
<organism evidence="9 10">
    <name type="scientific">Ceratopteris richardii</name>
    <name type="common">Triangle waterfern</name>
    <dbReference type="NCBI Taxonomy" id="49495"/>
    <lineage>
        <taxon>Eukaryota</taxon>
        <taxon>Viridiplantae</taxon>
        <taxon>Streptophyta</taxon>
        <taxon>Embryophyta</taxon>
        <taxon>Tracheophyta</taxon>
        <taxon>Polypodiopsida</taxon>
        <taxon>Polypodiidae</taxon>
        <taxon>Polypodiales</taxon>
        <taxon>Pteridineae</taxon>
        <taxon>Pteridaceae</taxon>
        <taxon>Parkerioideae</taxon>
        <taxon>Ceratopteris</taxon>
    </lineage>
</organism>
<accession>A0A8T2R5F0</accession>
<dbReference type="EMBL" id="CM035434">
    <property type="protein sequence ID" value="KAH7291559.1"/>
    <property type="molecule type" value="Genomic_DNA"/>
</dbReference>
<keyword evidence="5" id="KW-0539">Nucleus</keyword>
<evidence type="ECO:0000256" key="1">
    <source>
        <dbReference type="ARBA" id="ARBA00004123"/>
    </source>
</evidence>
<feature type="region of interest" description="Disordered" evidence="6">
    <location>
        <begin position="346"/>
        <end position="414"/>
    </location>
</feature>
<evidence type="ECO:0000256" key="6">
    <source>
        <dbReference type="SAM" id="MobiDB-lite"/>
    </source>
</evidence>
<feature type="compositionally biased region" description="Low complexity" evidence="6">
    <location>
        <begin position="370"/>
        <end position="380"/>
    </location>
</feature>
<dbReference type="AlphaFoldDB" id="A0A8T2R5F0"/>
<evidence type="ECO:0000259" key="8">
    <source>
        <dbReference type="PROSITE" id="PS51297"/>
    </source>
</evidence>
<name>A0A8T2R5F0_CERRI</name>
<dbReference type="EMBL" id="CM035434">
    <property type="protein sequence ID" value="KAH7291561.1"/>
    <property type="molecule type" value="Genomic_DNA"/>
</dbReference>
<dbReference type="InterPro" id="IPR002100">
    <property type="entry name" value="TF_MADSbox"/>
</dbReference>
<dbReference type="Proteomes" id="UP000825935">
    <property type="component" value="Chromosome 29"/>
</dbReference>
<keyword evidence="10" id="KW-1185">Reference proteome</keyword>
<dbReference type="EMBL" id="CM035434">
    <property type="protein sequence ID" value="KAH7291560.1"/>
    <property type="molecule type" value="Genomic_DNA"/>
</dbReference>
<dbReference type="GO" id="GO:0045944">
    <property type="term" value="P:positive regulation of transcription by RNA polymerase II"/>
    <property type="evidence" value="ECO:0007669"/>
    <property type="project" value="InterPro"/>
</dbReference>
<dbReference type="GO" id="GO:0000977">
    <property type="term" value="F:RNA polymerase II transcription regulatory region sequence-specific DNA binding"/>
    <property type="evidence" value="ECO:0007669"/>
    <property type="project" value="InterPro"/>
</dbReference>
<dbReference type="GO" id="GO:0046983">
    <property type="term" value="F:protein dimerization activity"/>
    <property type="evidence" value="ECO:0007669"/>
    <property type="project" value="InterPro"/>
</dbReference>
<dbReference type="GO" id="GO:0005634">
    <property type="term" value="C:nucleus"/>
    <property type="evidence" value="ECO:0007669"/>
    <property type="project" value="UniProtKB-SubCell"/>
</dbReference>
<evidence type="ECO:0000256" key="2">
    <source>
        <dbReference type="ARBA" id="ARBA00023015"/>
    </source>
</evidence>
<feature type="compositionally biased region" description="Polar residues" evidence="6">
    <location>
        <begin position="394"/>
        <end position="406"/>
    </location>
</feature>
<evidence type="ECO:0000256" key="4">
    <source>
        <dbReference type="ARBA" id="ARBA00023163"/>
    </source>
</evidence>
<evidence type="ECO:0000313" key="9">
    <source>
        <dbReference type="EMBL" id="KAH7291559.1"/>
    </source>
</evidence>
<dbReference type="InterPro" id="IPR002487">
    <property type="entry name" value="TF_Kbox"/>
</dbReference>
<evidence type="ECO:0000313" key="10">
    <source>
        <dbReference type="Proteomes" id="UP000825935"/>
    </source>
</evidence>
<reference evidence="9" key="1">
    <citation type="submission" date="2021-08" db="EMBL/GenBank/DDBJ databases">
        <title>WGS assembly of Ceratopteris richardii.</title>
        <authorList>
            <person name="Marchant D.B."/>
            <person name="Chen G."/>
            <person name="Jenkins J."/>
            <person name="Shu S."/>
            <person name="Leebens-Mack J."/>
            <person name="Grimwood J."/>
            <person name="Schmutz J."/>
            <person name="Soltis P."/>
            <person name="Soltis D."/>
            <person name="Chen Z.-H."/>
        </authorList>
    </citation>
    <scope>NUCLEOTIDE SEQUENCE</scope>
    <source>
        <strain evidence="9">Whitten #5841</strain>
        <tissue evidence="9">Leaf</tissue>
    </source>
</reference>
<evidence type="ECO:0000256" key="3">
    <source>
        <dbReference type="ARBA" id="ARBA00023125"/>
    </source>
</evidence>
<dbReference type="CDD" id="cd00265">
    <property type="entry name" value="MADS_MEF2_like"/>
    <property type="match status" value="1"/>
</dbReference>
<protein>
    <submittedName>
        <fullName evidence="9">Uncharacterized protein</fullName>
    </submittedName>
</protein>
<dbReference type="FunFam" id="3.40.1810.10:FF:000003">
    <property type="entry name" value="MADS-box transcription factor MADS-MC"/>
    <property type="match status" value="1"/>
</dbReference>
<dbReference type="InterPro" id="IPR050142">
    <property type="entry name" value="MADS-box/MEF2_TF"/>
</dbReference>
<gene>
    <name evidence="9" type="ORF">KP509_29G021900</name>
</gene>
<evidence type="ECO:0000259" key="7">
    <source>
        <dbReference type="PROSITE" id="PS50066"/>
    </source>
</evidence>
<dbReference type="OrthoDB" id="1898716at2759"/>
<dbReference type="Gene3D" id="3.40.1810.10">
    <property type="entry name" value="Transcription factor, MADS-box"/>
    <property type="match status" value="1"/>
</dbReference>
<keyword evidence="2" id="KW-0805">Transcription regulation</keyword>
<dbReference type="GO" id="GO:0003700">
    <property type="term" value="F:DNA-binding transcription factor activity"/>
    <property type="evidence" value="ECO:0007669"/>
    <property type="project" value="InterPro"/>
</dbReference>
<dbReference type="SUPFAM" id="SSF55455">
    <property type="entry name" value="SRF-like"/>
    <property type="match status" value="1"/>
</dbReference>
<proteinExistence type="predicted"/>